<name>A0A975J1H6_9BACT</name>
<dbReference type="PROSITE" id="PS50231">
    <property type="entry name" value="RICIN_B_LECTIN"/>
    <property type="match status" value="2"/>
</dbReference>
<dbReference type="Pfam" id="PF14200">
    <property type="entry name" value="RicinB_lectin_2"/>
    <property type="match status" value="3"/>
</dbReference>
<keyword evidence="3" id="KW-1185">Reference proteome</keyword>
<dbReference type="Gene3D" id="2.80.10.50">
    <property type="match status" value="4"/>
</dbReference>
<dbReference type="Proteomes" id="UP000676169">
    <property type="component" value="Chromosome"/>
</dbReference>
<accession>A0A975J1H6</accession>
<evidence type="ECO:0000313" key="3">
    <source>
        <dbReference type="Proteomes" id="UP000676169"/>
    </source>
</evidence>
<evidence type="ECO:0000259" key="1">
    <source>
        <dbReference type="SMART" id="SM00458"/>
    </source>
</evidence>
<feature type="domain" description="Ricin B lectin" evidence="1">
    <location>
        <begin position="755"/>
        <end position="897"/>
    </location>
</feature>
<organism evidence="2 3">
    <name type="scientific">Luteolibacter ambystomatis</name>
    <dbReference type="NCBI Taxonomy" id="2824561"/>
    <lineage>
        <taxon>Bacteria</taxon>
        <taxon>Pseudomonadati</taxon>
        <taxon>Verrucomicrobiota</taxon>
        <taxon>Verrucomicrobiia</taxon>
        <taxon>Verrucomicrobiales</taxon>
        <taxon>Verrucomicrobiaceae</taxon>
        <taxon>Luteolibacter</taxon>
    </lineage>
</organism>
<feature type="domain" description="Ricin B lectin" evidence="1">
    <location>
        <begin position="615"/>
        <end position="749"/>
    </location>
</feature>
<dbReference type="SMART" id="SM00458">
    <property type="entry name" value="RICIN"/>
    <property type="match status" value="2"/>
</dbReference>
<dbReference type="SUPFAM" id="SSF50370">
    <property type="entry name" value="Ricin B-like lectins"/>
    <property type="match status" value="2"/>
</dbReference>
<dbReference type="EMBL" id="CP073100">
    <property type="protein sequence ID" value="QUE52274.1"/>
    <property type="molecule type" value="Genomic_DNA"/>
</dbReference>
<evidence type="ECO:0000313" key="2">
    <source>
        <dbReference type="EMBL" id="QUE52274.1"/>
    </source>
</evidence>
<dbReference type="RefSeq" id="WP_211633072.1">
    <property type="nucleotide sequence ID" value="NZ_CP073100.1"/>
</dbReference>
<gene>
    <name evidence="2" type="ORF">KBB96_05120</name>
</gene>
<dbReference type="KEGG" id="lamb:KBB96_05120"/>
<dbReference type="CDD" id="cd00161">
    <property type="entry name" value="beta-trefoil_Ricin-like"/>
    <property type="match status" value="2"/>
</dbReference>
<protein>
    <submittedName>
        <fullName evidence="2">RICIN domain-containing protein</fullName>
    </submittedName>
</protein>
<dbReference type="AlphaFoldDB" id="A0A975J1H6"/>
<dbReference type="InterPro" id="IPR000772">
    <property type="entry name" value="Ricin_B_lectin"/>
</dbReference>
<reference evidence="2" key="1">
    <citation type="submission" date="2021-04" db="EMBL/GenBank/DDBJ databases">
        <title>Luteolibacter sp. 32A isolated from the skin of an Anderson's salamander (Ambystoma andersonii).</title>
        <authorList>
            <person name="Spergser J."/>
            <person name="Busse H.-J."/>
        </authorList>
    </citation>
    <scope>NUCLEOTIDE SEQUENCE</scope>
    <source>
        <strain evidence="2">32A</strain>
    </source>
</reference>
<sequence>MAPERELIASGWKADPEPAVAHFAQWANKYLSAPASSRSELEDEGVKLASARREFLASVISTDPRRVLADAVPLATREQLPEAVESLLEERVSGYGDLYSIYTTPAMDGSGGAPVFDLADIGGQSYDAFRYGKRTSTQYINGASLHGVAIDKKLAVLDSPLRTLEPGEKLEARIVNEFCPVSEETVAKPGVGTVAGDEKTIFQVGTDLFGTCEPAHVTNVESVIEAKERNSGNTKEALANHDLKTVYRKGVTDGSGILALGDSNASGSTGYMGKAPTSLTLGGRNILIMRVQPTDKPFPAAQTPAFFDDVMNRAGDGLNARIRRISYNKSWINRADVTPVLDLPQNSAYYTTGGYQFSRWKEDSKAAAAAAGFNLADYSFFIVAHDGYSLPGFAPGWGGNGAIYCNGNFSVQLFIHEYGHLFSLKHANAWTSTDGNPISPSRVHREYGDANDPMGNAWGTSEFNSYNAYYKNLCGWLPDSSVQTITRSGTYRVYQDDGATSENRTLALKLGRDYEYNYWISIRGETIPQVNFNNGVAVMAVSSWTSSDSHLLDMNDPSDNRDNAPLAVNQSWYDSAADLTIRTVAVGGSNPNRYADVQITFGPRHQGGYRPLVSGGVYRLKNRFNGKYLDVPGNSSANNLPVQVATASGTASQNWVAWRNADGSYSFNHQGTDKWLDVAGNGNADGTEITQYTGNSSDGQKWWVGQNAAAHVILVHKGADKVLDMDPNGVNDVHQWGYNDGNQQQWYPELVAIVPGTYRVMPRHAQYQALDIAGVSTADGAQAHIWEFVGGANQKWEVSNPVGAWLRLSPTHAVSKALDVDGGSSANGTKIQQWAWYNNTAQHWGISRIDSNWLRFTPESSAGSCLEVNGNDNQFANGSIVQQWQFNGGLDQQWRFADAN</sequence>
<proteinExistence type="predicted"/>
<dbReference type="InterPro" id="IPR035992">
    <property type="entry name" value="Ricin_B-like_lectins"/>
</dbReference>